<dbReference type="AlphaFoldDB" id="A0A4C1VPQ0"/>
<evidence type="ECO:0000313" key="2">
    <source>
        <dbReference type="Proteomes" id="UP000299102"/>
    </source>
</evidence>
<dbReference type="EMBL" id="BGZK01000370">
    <property type="protein sequence ID" value="GBP39735.1"/>
    <property type="molecule type" value="Genomic_DNA"/>
</dbReference>
<keyword evidence="2" id="KW-1185">Reference proteome</keyword>
<protein>
    <submittedName>
        <fullName evidence="1">Uncharacterized protein</fullName>
    </submittedName>
</protein>
<sequence length="160" mass="17893">MINYPSRLCKFPSAFTAPFALASLTMSPSRSLRAFHSPQQRRRLMDDALLDTVWESHANHLTVCEVLSMKYPVARRSTPIITRARPIGRRPVLKSVLEYLLSNVGKSNFEHVPAGGARVAGAARLDPSPLTQRFHSTPSAFYIQPGLLFLFRQKRGAHPP</sequence>
<dbReference type="Proteomes" id="UP000299102">
    <property type="component" value="Unassembled WGS sequence"/>
</dbReference>
<comment type="caution">
    <text evidence="1">The sequence shown here is derived from an EMBL/GenBank/DDBJ whole genome shotgun (WGS) entry which is preliminary data.</text>
</comment>
<accession>A0A4C1VPQ0</accession>
<reference evidence="1 2" key="1">
    <citation type="journal article" date="2019" name="Commun. Biol.">
        <title>The bagworm genome reveals a unique fibroin gene that provides high tensile strength.</title>
        <authorList>
            <person name="Kono N."/>
            <person name="Nakamura H."/>
            <person name="Ohtoshi R."/>
            <person name="Tomita M."/>
            <person name="Numata K."/>
            <person name="Arakawa K."/>
        </authorList>
    </citation>
    <scope>NUCLEOTIDE SEQUENCE [LARGE SCALE GENOMIC DNA]</scope>
</reference>
<name>A0A4C1VPQ0_EUMVA</name>
<proteinExistence type="predicted"/>
<organism evidence="1 2">
    <name type="scientific">Eumeta variegata</name>
    <name type="common">Bagworm moth</name>
    <name type="synonym">Eumeta japonica</name>
    <dbReference type="NCBI Taxonomy" id="151549"/>
    <lineage>
        <taxon>Eukaryota</taxon>
        <taxon>Metazoa</taxon>
        <taxon>Ecdysozoa</taxon>
        <taxon>Arthropoda</taxon>
        <taxon>Hexapoda</taxon>
        <taxon>Insecta</taxon>
        <taxon>Pterygota</taxon>
        <taxon>Neoptera</taxon>
        <taxon>Endopterygota</taxon>
        <taxon>Lepidoptera</taxon>
        <taxon>Glossata</taxon>
        <taxon>Ditrysia</taxon>
        <taxon>Tineoidea</taxon>
        <taxon>Psychidae</taxon>
        <taxon>Oiketicinae</taxon>
        <taxon>Eumeta</taxon>
    </lineage>
</organism>
<gene>
    <name evidence="1" type="ORF">EVAR_23060_1</name>
</gene>
<evidence type="ECO:0000313" key="1">
    <source>
        <dbReference type="EMBL" id="GBP39735.1"/>
    </source>
</evidence>